<evidence type="ECO:0000259" key="8">
    <source>
        <dbReference type="PROSITE" id="PS51100"/>
    </source>
</evidence>
<keyword evidence="4" id="KW-0808">Transferase</keyword>
<reference evidence="9 10" key="1">
    <citation type="submission" date="2018-03" db="EMBL/GenBank/DDBJ databases">
        <title>Genomic Encyclopedia of Archaeal and Bacterial Type Strains, Phase II (KMG-II): from individual species to whole genera.</title>
        <authorList>
            <person name="Goeker M."/>
        </authorList>
    </citation>
    <scope>NUCLEOTIDE SEQUENCE [LARGE SCALE GENOMIC DNA]</scope>
    <source>
        <strain evidence="9 10">DSM 13175</strain>
    </source>
</reference>
<sequence>MVKILLACSSGMSTSLLVQKMEAEAKERGLDAEIWAVAQDKAPEDMKKADVLLIGPQMRFMKKKFSVTADEVGIPLDVIDPVSYGRVDGKAVLDKALELIEANKN</sequence>
<dbReference type="InterPro" id="IPR003501">
    <property type="entry name" value="PTS_EIIB_2/3"/>
</dbReference>
<protein>
    <submittedName>
        <fullName evidence="9">PTS system cellobiose-specific IIB component</fullName>
    </submittedName>
</protein>
<dbReference type="CDD" id="cd05564">
    <property type="entry name" value="PTS_IIB_chitobiose_lichenan"/>
    <property type="match status" value="1"/>
</dbReference>
<evidence type="ECO:0000313" key="9">
    <source>
        <dbReference type="EMBL" id="PRY83331.1"/>
    </source>
</evidence>
<dbReference type="InterPro" id="IPR036095">
    <property type="entry name" value="PTS_EIIB-like_sf"/>
</dbReference>
<evidence type="ECO:0000256" key="6">
    <source>
        <dbReference type="ARBA" id="ARBA00022777"/>
    </source>
</evidence>
<comment type="caution">
    <text evidence="9">The sequence shown here is derived from an EMBL/GenBank/DDBJ whole genome shotgun (WGS) entry which is preliminary data.</text>
</comment>
<dbReference type="PROSITE" id="PS51100">
    <property type="entry name" value="PTS_EIIB_TYPE_3"/>
    <property type="match status" value="1"/>
</dbReference>
<dbReference type="Pfam" id="PF02302">
    <property type="entry name" value="PTS_IIB"/>
    <property type="match status" value="1"/>
</dbReference>
<dbReference type="GO" id="GO:0016301">
    <property type="term" value="F:kinase activity"/>
    <property type="evidence" value="ECO:0007669"/>
    <property type="project" value="UniProtKB-KW"/>
</dbReference>
<feature type="modified residue" description="Phosphocysteine; by EIIA" evidence="7">
    <location>
        <position position="8"/>
    </location>
</feature>
<dbReference type="OrthoDB" id="9808134at2"/>
<evidence type="ECO:0000256" key="5">
    <source>
        <dbReference type="ARBA" id="ARBA00022683"/>
    </source>
</evidence>
<dbReference type="SUPFAM" id="SSF52794">
    <property type="entry name" value="PTS system IIB component-like"/>
    <property type="match status" value="1"/>
</dbReference>
<dbReference type="GO" id="GO:0008982">
    <property type="term" value="F:protein-N(PI)-phosphohistidine-sugar phosphotransferase activity"/>
    <property type="evidence" value="ECO:0007669"/>
    <property type="project" value="InterPro"/>
</dbReference>
<dbReference type="GO" id="GO:0009401">
    <property type="term" value="P:phosphoenolpyruvate-dependent sugar phosphotransferase system"/>
    <property type="evidence" value="ECO:0007669"/>
    <property type="project" value="UniProtKB-KW"/>
</dbReference>
<keyword evidence="1" id="KW-0813">Transport</keyword>
<gene>
    <name evidence="9" type="ORF">CLV38_105112</name>
</gene>
<evidence type="ECO:0000313" key="10">
    <source>
        <dbReference type="Proteomes" id="UP000238205"/>
    </source>
</evidence>
<dbReference type="Gene3D" id="3.40.50.2300">
    <property type="match status" value="1"/>
</dbReference>
<dbReference type="InterPro" id="IPR051819">
    <property type="entry name" value="PTS_sugar-specific_EIIB"/>
</dbReference>
<evidence type="ECO:0000256" key="2">
    <source>
        <dbReference type="ARBA" id="ARBA00022553"/>
    </source>
</evidence>
<name>A0A2T0W9E8_9LACT</name>
<organism evidence="9 10">
    <name type="scientific">Alkalibacterium olivapovliticus</name>
    <dbReference type="NCBI Taxonomy" id="99907"/>
    <lineage>
        <taxon>Bacteria</taxon>
        <taxon>Bacillati</taxon>
        <taxon>Bacillota</taxon>
        <taxon>Bacilli</taxon>
        <taxon>Lactobacillales</taxon>
        <taxon>Carnobacteriaceae</taxon>
        <taxon>Alkalibacterium</taxon>
    </lineage>
</organism>
<dbReference type="InterPro" id="IPR013012">
    <property type="entry name" value="PTS_EIIB_3"/>
</dbReference>
<dbReference type="PANTHER" id="PTHR34581:SF2">
    <property type="entry name" value="PTS SYSTEM N,N'-DIACETYLCHITOBIOSE-SPECIFIC EIIB COMPONENT"/>
    <property type="match status" value="1"/>
</dbReference>
<dbReference type="Proteomes" id="UP000238205">
    <property type="component" value="Unassembled WGS sequence"/>
</dbReference>
<evidence type="ECO:0000256" key="7">
    <source>
        <dbReference type="PROSITE-ProRule" id="PRU00423"/>
    </source>
</evidence>
<evidence type="ECO:0000256" key="4">
    <source>
        <dbReference type="ARBA" id="ARBA00022679"/>
    </source>
</evidence>
<dbReference type="EMBL" id="PVTO01000005">
    <property type="protein sequence ID" value="PRY83331.1"/>
    <property type="molecule type" value="Genomic_DNA"/>
</dbReference>
<keyword evidence="5" id="KW-0598">Phosphotransferase system</keyword>
<dbReference type="PANTHER" id="PTHR34581">
    <property type="entry name" value="PTS SYSTEM N,N'-DIACETYLCHITOBIOSE-SPECIFIC EIIB COMPONENT"/>
    <property type="match status" value="1"/>
</dbReference>
<proteinExistence type="predicted"/>
<accession>A0A2T0W9E8</accession>
<feature type="domain" description="PTS EIIB type-3" evidence="8">
    <location>
        <begin position="1"/>
        <end position="105"/>
    </location>
</feature>
<dbReference type="AlphaFoldDB" id="A0A2T0W9E8"/>
<keyword evidence="10" id="KW-1185">Reference proteome</keyword>
<keyword evidence="3" id="KW-0762">Sugar transport</keyword>
<evidence type="ECO:0000256" key="3">
    <source>
        <dbReference type="ARBA" id="ARBA00022597"/>
    </source>
</evidence>
<evidence type="ECO:0000256" key="1">
    <source>
        <dbReference type="ARBA" id="ARBA00022448"/>
    </source>
</evidence>
<keyword evidence="6" id="KW-0418">Kinase</keyword>
<keyword evidence="2" id="KW-0597">Phosphoprotein</keyword>